<feature type="binding site" evidence="2">
    <location>
        <position position="206"/>
    </location>
    <ligand>
        <name>ATP</name>
        <dbReference type="ChEBI" id="CHEBI:30616"/>
    </ligand>
</feature>
<protein>
    <recommendedName>
        <fullName evidence="2">Thiamine-monophosphate kinase</fullName>
        <shortName evidence="2">TMP kinase</shortName>
        <shortName evidence="2">Thiamine-phosphate kinase</shortName>
        <ecNumber evidence="2">2.7.4.16</ecNumber>
    </recommendedName>
</protein>
<feature type="binding site" evidence="2">
    <location>
        <position position="72"/>
    </location>
    <ligand>
        <name>Mg(2+)</name>
        <dbReference type="ChEBI" id="CHEBI:18420"/>
        <label>3</label>
    </ligand>
</feature>
<dbReference type="CDD" id="cd02194">
    <property type="entry name" value="ThiL"/>
    <property type="match status" value="1"/>
</dbReference>
<dbReference type="Proteomes" id="UP001430796">
    <property type="component" value="Unassembled WGS sequence"/>
</dbReference>
<keyword evidence="2 5" id="KW-0418">Kinase</keyword>
<proteinExistence type="inferred from homology"/>
<sequence length="316" mass="32600">MPEFELIDRIRARAAVRDDVILGIGDDAALLQVPPGRHLVVAMDTLNTGVHFPRDTAAADIGWKALAVNLSDLAAMGAEPAWCTLSLSLPESDEDWVDGFLDGFLALAAGHRVALVGGDTTRGPLSVCVTVHGFVEPGRALRRDAARVGDAVWISGTLGDAAAALALLDAAAPVPPPLRERLDRPQPRVGLGRSLAGIAHACIDVSDGLLADLDHVCAASGVGMRIALDALPASEALREACDATARAAFQAVGGDDYELAFSAPADADAAVLAAASAAGVAASRIGEVVTGERVRVFDAGGTEWQPPRRGYAHFDG</sequence>
<dbReference type="SUPFAM" id="SSF55326">
    <property type="entry name" value="PurM N-terminal domain-like"/>
    <property type="match status" value="1"/>
</dbReference>
<gene>
    <name evidence="2 5" type="primary">thiL</name>
    <name evidence="5" type="ORF">L3V18_09835</name>
</gene>
<evidence type="ECO:0000259" key="4">
    <source>
        <dbReference type="Pfam" id="PF02769"/>
    </source>
</evidence>
<feature type="binding site" evidence="2">
    <location>
        <position position="72"/>
    </location>
    <ligand>
        <name>Mg(2+)</name>
        <dbReference type="ChEBI" id="CHEBI:18420"/>
        <label>2</label>
    </ligand>
</feature>
<dbReference type="PANTHER" id="PTHR30270">
    <property type="entry name" value="THIAMINE-MONOPHOSPHATE KINASE"/>
    <property type="match status" value="1"/>
</dbReference>
<keyword evidence="6" id="KW-1185">Reference proteome</keyword>
<feature type="domain" description="PurM-like C-terminal" evidence="4">
    <location>
        <begin position="147"/>
        <end position="297"/>
    </location>
</feature>
<name>A0ABS9HV46_9GAMM</name>
<feature type="binding site" evidence="2">
    <location>
        <position position="311"/>
    </location>
    <ligand>
        <name>substrate</name>
    </ligand>
</feature>
<dbReference type="Gene3D" id="3.30.1330.10">
    <property type="entry name" value="PurM-like, N-terminal domain"/>
    <property type="match status" value="1"/>
</dbReference>
<feature type="binding site" evidence="2">
    <location>
        <position position="119"/>
    </location>
    <ligand>
        <name>Mg(2+)</name>
        <dbReference type="ChEBI" id="CHEBI:18420"/>
        <label>1</label>
    </ligand>
</feature>
<comment type="caution">
    <text evidence="5">The sequence shown here is derived from an EMBL/GenBank/DDBJ whole genome shotgun (WGS) entry which is preliminary data.</text>
</comment>
<dbReference type="GO" id="GO:0009030">
    <property type="term" value="F:thiamine-phosphate kinase activity"/>
    <property type="evidence" value="ECO:0007669"/>
    <property type="project" value="UniProtKB-EC"/>
</dbReference>
<keyword evidence="2" id="KW-0460">Magnesium</keyword>
<comment type="miscellaneous">
    <text evidence="2">Reaction mechanism of ThiL seems to utilize a direct, inline transfer of the gamma-phosphate of ATP to TMP rather than a phosphorylated enzyme intermediate.</text>
</comment>
<accession>A0ABS9HV46</accession>
<dbReference type="InterPro" id="IPR036921">
    <property type="entry name" value="PurM-like_N_sf"/>
</dbReference>
<comment type="pathway">
    <text evidence="2">Cofactor biosynthesis; thiamine diphosphate biosynthesis; thiamine diphosphate from thiamine phosphate: step 1/1.</text>
</comment>
<dbReference type="NCBIfam" id="TIGR01379">
    <property type="entry name" value="thiL"/>
    <property type="match status" value="1"/>
</dbReference>
<evidence type="ECO:0000256" key="2">
    <source>
        <dbReference type="HAMAP-Rule" id="MF_02128"/>
    </source>
</evidence>
<dbReference type="Pfam" id="PF00586">
    <property type="entry name" value="AIRS"/>
    <property type="match status" value="1"/>
</dbReference>
<organism evidence="5 6">
    <name type="scientific">Marilutibacter chinensis</name>
    <dbReference type="NCBI Taxonomy" id="2912247"/>
    <lineage>
        <taxon>Bacteria</taxon>
        <taxon>Pseudomonadati</taxon>
        <taxon>Pseudomonadota</taxon>
        <taxon>Gammaproteobacteria</taxon>
        <taxon>Lysobacterales</taxon>
        <taxon>Lysobacteraceae</taxon>
        <taxon>Marilutibacter</taxon>
    </lineage>
</organism>
<keyword evidence="2" id="KW-0547">Nucleotide-binding</keyword>
<dbReference type="InterPro" id="IPR006283">
    <property type="entry name" value="ThiL-like"/>
</dbReference>
<feature type="binding site" evidence="2">
    <location>
        <position position="255"/>
    </location>
    <ligand>
        <name>substrate</name>
    </ligand>
</feature>
<feature type="binding site" evidence="2">
    <location>
        <position position="27"/>
    </location>
    <ligand>
        <name>Mg(2+)</name>
        <dbReference type="ChEBI" id="CHEBI:18420"/>
        <label>4</label>
    </ligand>
</feature>
<reference evidence="5" key="2">
    <citation type="submission" date="2022-01" db="EMBL/GenBank/DDBJ databases">
        <authorList>
            <person name="Zhou L.Y."/>
        </authorList>
    </citation>
    <scope>NUCLEOTIDE SEQUENCE</scope>
    <source>
        <strain evidence="5">TLK-CK17</strain>
    </source>
</reference>
<reference evidence="5" key="1">
    <citation type="submission" date="2022-01" db="EMBL/GenBank/DDBJ databases">
        <title>Lysobacter chinensis sp. nov., a bacterium isolated from cow dung compost.</title>
        <authorList>
            <person name="Liu Y."/>
        </authorList>
    </citation>
    <scope>NUCLEOTIDE SEQUENCE</scope>
    <source>
        <strain evidence="5">TLK-CK17</strain>
    </source>
</reference>
<comment type="similarity">
    <text evidence="2">Belongs to the thiamine-monophosphate kinase family.</text>
</comment>
<keyword evidence="2" id="KW-0067">ATP-binding</keyword>
<dbReference type="RefSeq" id="WP_237054494.1">
    <property type="nucleotide sequence ID" value="NZ_JAKJPO010000004.1"/>
</dbReference>
<evidence type="ECO:0000313" key="6">
    <source>
        <dbReference type="Proteomes" id="UP001430796"/>
    </source>
</evidence>
<dbReference type="EMBL" id="JAKJPO010000004">
    <property type="protein sequence ID" value="MCF7222079.1"/>
    <property type="molecule type" value="Genomic_DNA"/>
</dbReference>
<feature type="binding site" evidence="2">
    <location>
        <begin position="118"/>
        <end position="119"/>
    </location>
    <ligand>
        <name>ATP</name>
        <dbReference type="ChEBI" id="CHEBI:30616"/>
    </ligand>
</feature>
<dbReference type="InterPro" id="IPR016188">
    <property type="entry name" value="PurM-like_N"/>
</dbReference>
<dbReference type="Pfam" id="PF02769">
    <property type="entry name" value="AIRS_C"/>
    <property type="match status" value="1"/>
</dbReference>
<evidence type="ECO:0000313" key="5">
    <source>
        <dbReference type="EMBL" id="MCF7222079.1"/>
    </source>
</evidence>
<dbReference type="PIRSF" id="PIRSF005303">
    <property type="entry name" value="Thiam_monoph_kin"/>
    <property type="match status" value="1"/>
</dbReference>
<feature type="binding site" evidence="2">
    <location>
        <position position="44"/>
    </location>
    <ligand>
        <name>Mg(2+)</name>
        <dbReference type="ChEBI" id="CHEBI:18420"/>
        <label>2</label>
    </ligand>
</feature>
<feature type="domain" description="PurM-like N-terminal" evidence="3">
    <location>
        <begin position="25"/>
        <end position="135"/>
    </location>
</feature>
<comment type="function">
    <text evidence="2">Catalyzes the ATP-dependent phosphorylation of thiamine-monophosphate (TMP) to form thiamine-pyrophosphate (TPP), the active form of vitamin B1.</text>
</comment>
<dbReference type="InterPro" id="IPR010918">
    <property type="entry name" value="PurM-like_C_dom"/>
</dbReference>
<feature type="binding site" evidence="2">
    <location>
        <position position="143"/>
    </location>
    <ligand>
        <name>ATP</name>
        <dbReference type="ChEBI" id="CHEBI:30616"/>
    </ligand>
</feature>
<evidence type="ECO:0000256" key="1">
    <source>
        <dbReference type="ARBA" id="ARBA00022977"/>
    </source>
</evidence>
<feature type="binding site" evidence="2">
    <location>
        <position position="72"/>
    </location>
    <ligand>
        <name>Mg(2+)</name>
        <dbReference type="ChEBI" id="CHEBI:18420"/>
        <label>4</label>
    </ligand>
</feature>
<dbReference type="EC" id="2.7.4.16" evidence="2"/>
<keyword evidence="2" id="KW-0479">Metal-binding</keyword>
<dbReference type="SUPFAM" id="SSF56042">
    <property type="entry name" value="PurM C-terminal domain-like"/>
    <property type="match status" value="1"/>
</dbReference>
<comment type="caution">
    <text evidence="2">Lacks conserved residue(s) required for the propagation of feature annotation.</text>
</comment>
<dbReference type="PANTHER" id="PTHR30270:SF0">
    <property type="entry name" value="THIAMINE-MONOPHOSPHATE KINASE"/>
    <property type="match status" value="1"/>
</dbReference>
<dbReference type="Gene3D" id="3.90.650.10">
    <property type="entry name" value="PurM-like C-terminal domain"/>
    <property type="match status" value="1"/>
</dbReference>
<feature type="binding site" evidence="2">
    <location>
        <position position="44"/>
    </location>
    <ligand>
        <name>Mg(2+)</name>
        <dbReference type="ChEBI" id="CHEBI:18420"/>
        <label>1</label>
    </ligand>
</feature>
<keyword evidence="1 2" id="KW-0784">Thiamine biosynthesis</keyword>
<feature type="binding site" evidence="2">
    <location>
        <position position="204"/>
    </location>
    <ligand>
        <name>Mg(2+)</name>
        <dbReference type="ChEBI" id="CHEBI:18420"/>
        <label>3</label>
    </ligand>
</feature>
<dbReference type="InterPro" id="IPR036676">
    <property type="entry name" value="PurM-like_C_sf"/>
</dbReference>
<comment type="catalytic activity">
    <reaction evidence="2">
        <text>thiamine phosphate + ATP = thiamine diphosphate + ADP</text>
        <dbReference type="Rhea" id="RHEA:15913"/>
        <dbReference type="ChEBI" id="CHEBI:30616"/>
        <dbReference type="ChEBI" id="CHEBI:37575"/>
        <dbReference type="ChEBI" id="CHEBI:58937"/>
        <dbReference type="ChEBI" id="CHEBI:456216"/>
        <dbReference type="EC" id="2.7.4.16"/>
    </reaction>
</comment>
<dbReference type="HAMAP" id="MF_02128">
    <property type="entry name" value="TMP_kinase"/>
    <property type="match status" value="1"/>
</dbReference>
<feature type="binding site" evidence="2">
    <location>
        <position position="51"/>
    </location>
    <ligand>
        <name>substrate</name>
    </ligand>
</feature>
<feature type="binding site" evidence="2">
    <location>
        <position position="27"/>
    </location>
    <ligand>
        <name>Mg(2+)</name>
        <dbReference type="ChEBI" id="CHEBI:18420"/>
        <label>3</label>
    </ligand>
</feature>
<feature type="binding site" evidence="2">
    <location>
        <position position="207"/>
    </location>
    <ligand>
        <name>Mg(2+)</name>
        <dbReference type="ChEBI" id="CHEBI:18420"/>
        <label>5</label>
    </ligand>
</feature>
<evidence type="ECO:0000259" key="3">
    <source>
        <dbReference type="Pfam" id="PF00586"/>
    </source>
</evidence>
<keyword evidence="2 5" id="KW-0808">Transferase</keyword>